<keyword evidence="5" id="KW-0479">Metal-binding</keyword>
<evidence type="ECO:0000256" key="2">
    <source>
        <dbReference type="ARBA" id="ARBA00001947"/>
    </source>
</evidence>
<evidence type="ECO:0000256" key="3">
    <source>
        <dbReference type="ARBA" id="ARBA00009792"/>
    </source>
</evidence>
<dbReference type="Gene3D" id="3.20.110.10">
    <property type="entry name" value="Glycoside hydrolase 38, N terminal domain"/>
    <property type="match status" value="1"/>
</dbReference>
<dbReference type="Proteomes" id="UP001235939">
    <property type="component" value="Chromosome 05"/>
</dbReference>
<dbReference type="InterPro" id="IPR037094">
    <property type="entry name" value="Glyco_hydro_38_cen_sf"/>
</dbReference>
<evidence type="ECO:0000256" key="8">
    <source>
        <dbReference type="ARBA" id="ARBA00023157"/>
    </source>
</evidence>
<dbReference type="SUPFAM" id="SSF74650">
    <property type="entry name" value="Galactose mutarotase-like"/>
    <property type="match status" value="1"/>
</dbReference>
<gene>
    <name evidence="14" type="ORF">LAZ67_5004492</name>
</gene>
<evidence type="ECO:0000259" key="13">
    <source>
        <dbReference type="Pfam" id="PF17677"/>
    </source>
</evidence>
<dbReference type="InterPro" id="IPR011682">
    <property type="entry name" value="Glyco_hydro_38_C"/>
</dbReference>
<evidence type="ECO:0000256" key="1">
    <source>
        <dbReference type="ARBA" id="ARBA00000365"/>
    </source>
</evidence>
<keyword evidence="15" id="KW-1185">Reference proteome</keyword>
<evidence type="ECO:0000256" key="4">
    <source>
        <dbReference type="ARBA" id="ARBA00012752"/>
    </source>
</evidence>
<dbReference type="Gene3D" id="1.20.1270.50">
    <property type="entry name" value="Glycoside hydrolase family 38, central domain"/>
    <property type="match status" value="1"/>
</dbReference>
<dbReference type="InterPro" id="IPR011330">
    <property type="entry name" value="Glyco_hydro/deAcase_b/a-brl"/>
</dbReference>
<dbReference type="EC" id="3.2.1.24" evidence="4"/>
<dbReference type="InterPro" id="IPR050843">
    <property type="entry name" value="Glycosyl_Hydrlase_38"/>
</dbReference>
<keyword evidence="10" id="KW-0326">Glycosidase</keyword>
<dbReference type="InterPro" id="IPR041147">
    <property type="entry name" value="GH38_C"/>
</dbReference>
<dbReference type="Pfam" id="PF01074">
    <property type="entry name" value="Glyco_hydro_38N"/>
    <property type="match status" value="1"/>
</dbReference>
<evidence type="ECO:0000256" key="9">
    <source>
        <dbReference type="ARBA" id="ARBA00023180"/>
    </source>
</evidence>
<evidence type="ECO:0000313" key="14">
    <source>
        <dbReference type="EMBL" id="UYV68492.1"/>
    </source>
</evidence>
<dbReference type="InterPro" id="IPR011013">
    <property type="entry name" value="Gal_mutarotase_sf_dom"/>
</dbReference>
<dbReference type="EMBL" id="CP092867">
    <property type="protein sequence ID" value="UYV68492.1"/>
    <property type="molecule type" value="Genomic_DNA"/>
</dbReference>
<sequence>MNDEACPLYPSIIDNMSWGLRMLNDTFGPCGRPLVTWQIDPFGHSREQASLFAQMYMDGLFLGRIDYQDKSTRKDNLTMEMLWKASSNLGESSHLFTGVLPNSYSPPNGFNFDILSNDAPLMANVYKTNHLIVTMGNDFNYQDAGAWFTNLDTLIKHINAKQANGSLWNAFYSTPHCYLYGLNQANQSWSSKADDFFPYASDPHAYWTGYFSSRPAFKGYVKDAQAFLQVVKQQYVLGELSTSYISLLDVLSRLLSCPPHCLTVSVQLISSLALRNLMRKSDITPPLQSYCPHLNISSCAVSESDTDFTVTAYNPLTLPVDTYVNVPVKTTLLEVFDSEGYPVKAQILSAHPGLDKAAPYNLAFLVSLPALGYRTYFVKMINSIADPCSLSQPGRREDTYTDIVFSNQILEVTIDGYSGYMKSVKNLKQNLQADITQSFLWYQGMKGDNVGFDRRASGAYIFRPNGTQPLPLGDRANVKIYKGELVTEVHQIFSPWVTQVIRLYNNSQLLELDWVVGPIPVGDGVGKEVVTRFDSNLLNNGVFYTDLNGREVLNRIGRRPGSCETQPRLTFALLTSSIPNYLTNYCTRWSALSSRLPPAVHLLTLEPWTDGSLLLRFEHIYEATDDPDGLSRPVSFSLQDVFLNLQILQVKELTLGANQYLDKASRLRWSSEVLPYVTFAYNTAKQETTGFSPFYLVHGRDVETPLDTILTYREEANLEDYVESLVTNAEDARQLARSNILKAQEKDKSRYEKSHRPVQYRDLVWVYTPVA</sequence>
<dbReference type="PANTHER" id="PTHR11607">
    <property type="entry name" value="ALPHA-MANNOSIDASE"/>
    <property type="match status" value="1"/>
</dbReference>
<dbReference type="Gene3D" id="2.70.98.30">
    <property type="entry name" value="Golgi alpha-mannosidase II, domain 4"/>
    <property type="match status" value="1"/>
</dbReference>
<feature type="domain" description="Glycosyl hydrolase family 38 C-terminal" evidence="12">
    <location>
        <begin position="406"/>
        <end position="557"/>
    </location>
</feature>
<evidence type="ECO:0000259" key="11">
    <source>
        <dbReference type="Pfam" id="PF01074"/>
    </source>
</evidence>
<evidence type="ECO:0000256" key="6">
    <source>
        <dbReference type="ARBA" id="ARBA00022801"/>
    </source>
</evidence>
<keyword evidence="7" id="KW-0862">Zinc</keyword>
<feature type="domain" description="Glycoside hydrolase family 38 N-terminal" evidence="11">
    <location>
        <begin position="1"/>
        <end position="200"/>
    </location>
</feature>
<dbReference type="InterPro" id="IPR000602">
    <property type="entry name" value="Glyco_hydro_38_N"/>
</dbReference>
<evidence type="ECO:0000256" key="5">
    <source>
        <dbReference type="ARBA" id="ARBA00022723"/>
    </source>
</evidence>
<proteinExistence type="inferred from homology"/>
<accession>A0ABY6KL04</accession>
<dbReference type="InterPro" id="IPR028995">
    <property type="entry name" value="Glyco_hydro_57/38_cen_sf"/>
</dbReference>
<protein>
    <recommendedName>
        <fullName evidence="4">alpha-mannosidase</fullName>
        <ecNumber evidence="4">3.2.1.24</ecNumber>
    </recommendedName>
</protein>
<reference evidence="14 15" key="1">
    <citation type="submission" date="2022-01" db="EMBL/GenBank/DDBJ databases">
        <title>A chromosomal length assembly of Cordylochernes scorpioides.</title>
        <authorList>
            <person name="Zeh D."/>
            <person name="Zeh J."/>
        </authorList>
    </citation>
    <scope>NUCLEOTIDE SEQUENCE [LARGE SCALE GENOMIC DNA]</scope>
    <source>
        <strain evidence="14">IN4F17</strain>
        <tissue evidence="14">Whole Body</tissue>
    </source>
</reference>
<dbReference type="SUPFAM" id="SSF88688">
    <property type="entry name" value="Families 57/38 glycoside transferase middle domain"/>
    <property type="match status" value="1"/>
</dbReference>
<dbReference type="Gene3D" id="2.60.40.1360">
    <property type="match status" value="1"/>
</dbReference>
<keyword evidence="6" id="KW-0378">Hydrolase</keyword>
<organism evidence="14 15">
    <name type="scientific">Cordylochernes scorpioides</name>
    <dbReference type="NCBI Taxonomy" id="51811"/>
    <lineage>
        <taxon>Eukaryota</taxon>
        <taxon>Metazoa</taxon>
        <taxon>Ecdysozoa</taxon>
        <taxon>Arthropoda</taxon>
        <taxon>Chelicerata</taxon>
        <taxon>Arachnida</taxon>
        <taxon>Pseudoscorpiones</taxon>
        <taxon>Cheliferoidea</taxon>
        <taxon>Chernetidae</taxon>
        <taxon>Cordylochernes</taxon>
    </lineage>
</organism>
<name>A0ABY6KL04_9ARAC</name>
<comment type="cofactor">
    <cofactor evidence="2">
        <name>Zn(2+)</name>
        <dbReference type="ChEBI" id="CHEBI:29105"/>
    </cofactor>
</comment>
<feature type="domain" description="Glycosyl hydrolases family 38 C-terminal" evidence="13">
    <location>
        <begin position="599"/>
        <end position="665"/>
    </location>
</feature>
<dbReference type="SUPFAM" id="SSF88713">
    <property type="entry name" value="Glycoside hydrolase/deacetylase"/>
    <property type="match status" value="1"/>
</dbReference>
<keyword evidence="9" id="KW-0325">Glycoprotein</keyword>
<evidence type="ECO:0000313" key="15">
    <source>
        <dbReference type="Proteomes" id="UP001235939"/>
    </source>
</evidence>
<dbReference type="Pfam" id="PF17677">
    <property type="entry name" value="Glyco_hydro38C2"/>
    <property type="match status" value="1"/>
</dbReference>
<dbReference type="Gene3D" id="2.60.40.1180">
    <property type="entry name" value="Golgi alpha-mannosidase II"/>
    <property type="match status" value="1"/>
</dbReference>
<comment type="catalytic activity">
    <reaction evidence="1">
        <text>Hydrolysis of terminal, non-reducing alpha-D-mannose residues in alpha-D-mannosides.</text>
        <dbReference type="EC" id="3.2.1.24"/>
    </reaction>
</comment>
<dbReference type="Pfam" id="PF07748">
    <property type="entry name" value="Glyco_hydro_38C"/>
    <property type="match status" value="1"/>
</dbReference>
<dbReference type="PANTHER" id="PTHR11607:SF3">
    <property type="entry name" value="LYSOSOMAL ALPHA-MANNOSIDASE"/>
    <property type="match status" value="1"/>
</dbReference>
<dbReference type="InterPro" id="IPR013780">
    <property type="entry name" value="Glyco_hydro_b"/>
</dbReference>
<evidence type="ECO:0000259" key="12">
    <source>
        <dbReference type="Pfam" id="PF07748"/>
    </source>
</evidence>
<dbReference type="InterPro" id="IPR027291">
    <property type="entry name" value="Glyco_hydro_38_N_sf"/>
</dbReference>
<evidence type="ECO:0000256" key="10">
    <source>
        <dbReference type="ARBA" id="ARBA00023295"/>
    </source>
</evidence>
<evidence type="ECO:0000256" key="7">
    <source>
        <dbReference type="ARBA" id="ARBA00022833"/>
    </source>
</evidence>
<keyword evidence="8" id="KW-1015">Disulfide bond</keyword>
<comment type="similarity">
    <text evidence="3">Belongs to the glycosyl hydrolase 38 family.</text>
</comment>